<organism evidence="2 3">
    <name type="scientific">Leucocoprinus leucothites</name>
    <dbReference type="NCBI Taxonomy" id="201217"/>
    <lineage>
        <taxon>Eukaryota</taxon>
        <taxon>Fungi</taxon>
        <taxon>Dikarya</taxon>
        <taxon>Basidiomycota</taxon>
        <taxon>Agaricomycotina</taxon>
        <taxon>Agaricomycetes</taxon>
        <taxon>Agaricomycetidae</taxon>
        <taxon>Agaricales</taxon>
        <taxon>Agaricineae</taxon>
        <taxon>Agaricaceae</taxon>
        <taxon>Leucocoprinus</taxon>
    </lineage>
</organism>
<feature type="region of interest" description="Disordered" evidence="1">
    <location>
        <begin position="28"/>
        <end position="96"/>
    </location>
</feature>
<evidence type="ECO:0000313" key="2">
    <source>
        <dbReference type="EMBL" id="KAF5359889.1"/>
    </source>
</evidence>
<dbReference type="OrthoDB" id="10653678at2759"/>
<name>A0A8H5LJY5_9AGAR</name>
<feature type="region of interest" description="Disordered" evidence="1">
    <location>
        <begin position="302"/>
        <end position="361"/>
    </location>
</feature>
<evidence type="ECO:0000313" key="3">
    <source>
        <dbReference type="Proteomes" id="UP000559027"/>
    </source>
</evidence>
<proteinExistence type="predicted"/>
<accession>A0A8H5LJY5</accession>
<dbReference type="Proteomes" id="UP000559027">
    <property type="component" value="Unassembled WGS sequence"/>
</dbReference>
<sequence>MHSIHAPGYSDFFASGIRLVSRRIALESAPKRAPSPKPIPLSFDGVLSDSDSEDESTKRRGRRVSIFNPLSKSKSASSSNAGLRSSSRTSKLKKHRASASFISNIFGGRKSRHITPTTHVMSNDDSGWLSSASSVASVDDDIDFMDLSIWPECPSDGLEHHPRAITEFHPEPEPLDPFSSSPSSKSFFVDFSLHANSPCATTADGAVPLRRSRTTSTSSWSNRFSFSSISSGSSSFFSSSRRNSVRSSSFLSVGPSPVSPPAETSFLHLPRMSRANKRSSVERKRPASIHVMSTTSVSSPWANIGATTASTSATTRGAPIKVERRRHTQPDVPAHSSQLPLTRRQSSSHTRPRSLLSSQVQTQRSLRARSLFLNSTKPQSISAPIPELNDALADNGNELRVANDEAGNRSRGGVVSTLDFTSISSPEFPGAPDQVSKVDDDADDADDDDDDIVVVEKPPSVNLLITDDEAPSSASDARVFFGHDMDDDVTKRVDWREFCIEVLDGHSDT</sequence>
<protein>
    <submittedName>
        <fullName evidence="2">Uncharacterized protein</fullName>
    </submittedName>
</protein>
<reference evidence="2 3" key="1">
    <citation type="journal article" date="2020" name="ISME J.">
        <title>Uncovering the hidden diversity of litter-decomposition mechanisms in mushroom-forming fungi.</title>
        <authorList>
            <person name="Floudas D."/>
            <person name="Bentzer J."/>
            <person name="Ahren D."/>
            <person name="Johansson T."/>
            <person name="Persson P."/>
            <person name="Tunlid A."/>
        </authorList>
    </citation>
    <scope>NUCLEOTIDE SEQUENCE [LARGE SCALE GENOMIC DNA]</scope>
    <source>
        <strain evidence="2 3">CBS 146.42</strain>
    </source>
</reference>
<keyword evidence="3" id="KW-1185">Reference proteome</keyword>
<feature type="compositionally biased region" description="Polar residues" evidence="1">
    <location>
        <begin position="335"/>
        <end position="361"/>
    </location>
</feature>
<dbReference type="AlphaFoldDB" id="A0A8H5LJY5"/>
<feature type="region of interest" description="Disordered" evidence="1">
    <location>
        <begin position="424"/>
        <end position="449"/>
    </location>
</feature>
<feature type="compositionally biased region" description="Low complexity" evidence="1">
    <location>
        <begin position="306"/>
        <end position="315"/>
    </location>
</feature>
<feature type="compositionally biased region" description="Acidic residues" evidence="1">
    <location>
        <begin position="440"/>
        <end position="449"/>
    </location>
</feature>
<dbReference type="EMBL" id="JAACJO010000004">
    <property type="protein sequence ID" value="KAF5359889.1"/>
    <property type="molecule type" value="Genomic_DNA"/>
</dbReference>
<evidence type="ECO:0000256" key="1">
    <source>
        <dbReference type="SAM" id="MobiDB-lite"/>
    </source>
</evidence>
<feature type="compositionally biased region" description="Low complexity" evidence="1">
    <location>
        <begin position="70"/>
        <end position="89"/>
    </location>
</feature>
<gene>
    <name evidence="2" type="ORF">D9756_002946</name>
</gene>
<comment type="caution">
    <text evidence="2">The sequence shown here is derived from an EMBL/GenBank/DDBJ whole genome shotgun (WGS) entry which is preliminary data.</text>
</comment>